<dbReference type="PANTHER" id="PTHR12815">
    <property type="entry name" value="SORTING AND ASSEMBLY MACHINERY SAMM50 PROTEIN FAMILY MEMBER"/>
    <property type="match status" value="1"/>
</dbReference>
<proteinExistence type="predicted"/>
<dbReference type="InterPro" id="IPR000184">
    <property type="entry name" value="Bac_surfAg_D15"/>
</dbReference>
<reference evidence="7" key="2">
    <citation type="journal article" date="2017" name="Nat. Plants">
        <title>The Aegilops tauschii genome reveals multiple impacts of transposons.</title>
        <authorList>
            <person name="Zhao G."/>
            <person name="Zou C."/>
            <person name="Li K."/>
            <person name="Wang K."/>
            <person name="Li T."/>
            <person name="Gao L."/>
            <person name="Zhang X."/>
            <person name="Wang H."/>
            <person name="Yang Z."/>
            <person name="Liu X."/>
            <person name="Jiang W."/>
            <person name="Mao L."/>
            <person name="Kong X."/>
            <person name="Jiao Y."/>
            <person name="Jia J."/>
        </authorList>
    </citation>
    <scope>NUCLEOTIDE SEQUENCE [LARGE SCALE GENOMIC DNA]</scope>
    <source>
        <strain evidence="7">cv. AL8/78</strain>
    </source>
</reference>
<evidence type="ECO:0000256" key="1">
    <source>
        <dbReference type="ARBA" id="ARBA00022805"/>
    </source>
</evidence>
<feature type="compositionally biased region" description="Basic and acidic residues" evidence="4">
    <location>
        <begin position="26"/>
        <end position="43"/>
    </location>
</feature>
<reference evidence="7" key="1">
    <citation type="journal article" date="2014" name="Science">
        <title>Ancient hybridizations among the ancestral genomes of bread wheat.</title>
        <authorList>
            <consortium name="International Wheat Genome Sequencing Consortium,"/>
            <person name="Marcussen T."/>
            <person name="Sandve S.R."/>
            <person name="Heier L."/>
            <person name="Spannagl M."/>
            <person name="Pfeifer M."/>
            <person name="Jakobsen K.S."/>
            <person name="Wulff B.B."/>
            <person name="Steuernagel B."/>
            <person name="Mayer K.F."/>
            <person name="Olsen O.A."/>
        </authorList>
    </citation>
    <scope>NUCLEOTIDE SEQUENCE [LARGE SCALE GENOMIC DNA]</scope>
    <source>
        <strain evidence="7">cv. AL8/78</strain>
    </source>
</reference>
<dbReference type="Proteomes" id="UP000015105">
    <property type="component" value="Chromosome 3D"/>
</dbReference>
<name>A0A453FUS5_AEGTS</name>
<evidence type="ECO:0000256" key="3">
    <source>
        <dbReference type="ARBA" id="ARBA00024013"/>
    </source>
</evidence>
<dbReference type="FunFam" id="2.40.160.50:FF:000005">
    <property type="entry name" value="Outer membrane OMP85 family protein"/>
    <property type="match status" value="1"/>
</dbReference>
<keyword evidence="1" id="KW-1002">Plastid outer membrane</keyword>
<dbReference type="AlphaFoldDB" id="A0A453FUS5"/>
<keyword evidence="2" id="KW-0472">Membrane</keyword>
<evidence type="ECO:0000313" key="6">
    <source>
        <dbReference type="EnsemblPlants" id="AET3Gv20787500.6"/>
    </source>
</evidence>
<feature type="region of interest" description="Disordered" evidence="4">
    <location>
        <begin position="1"/>
        <end position="63"/>
    </location>
</feature>
<evidence type="ECO:0000256" key="2">
    <source>
        <dbReference type="ARBA" id="ARBA00023136"/>
    </source>
</evidence>
<feature type="compositionally biased region" description="Acidic residues" evidence="4">
    <location>
        <begin position="44"/>
        <end position="59"/>
    </location>
</feature>
<evidence type="ECO:0000259" key="5">
    <source>
        <dbReference type="Pfam" id="PF01103"/>
    </source>
</evidence>
<dbReference type="GO" id="GO:0009707">
    <property type="term" value="C:chloroplast outer membrane"/>
    <property type="evidence" value="ECO:0007669"/>
    <property type="project" value="UniProtKB-SubCell"/>
</dbReference>
<organism evidence="6 7">
    <name type="scientific">Aegilops tauschii subsp. strangulata</name>
    <name type="common">Goatgrass</name>
    <dbReference type="NCBI Taxonomy" id="200361"/>
    <lineage>
        <taxon>Eukaryota</taxon>
        <taxon>Viridiplantae</taxon>
        <taxon>Streptophyta</taxon>
        <taxon>Embryophyta</taxon>
        <taxon>Tracheophyta</taxon>
        <taxon>Spermatophyta</taxon>
        <taxon>Magnoliopsida</taxon>
        <taxon>Liliopsida</taxon>
        <taxon>Poales</taxon>
        <taxon>Poaceae</taxon>
        <taxon>BOP clade</taxon>
        <taxon>Pooideae</taxon>
        <taxon>Triticodae</taxon>
        <taxon>Triticeae</taxon>
        <taxon>Triticinae</taxon>
        <taxon>Aegilops</taxon>
    </lineage>
</organism>
<reference evidence="6" key="5">
    <citation type="journal article" date="2021" name="G3 (Bethesda)">
        <title>Aegilops tauschii genome assembly Aet v5.0 features greater sequence contiguity and improved annotation.</title>
        <authorList>
            <person name="Wang L."/>
            <person name="Zhu T."/>
            <person name="Rodriguez J.C."/>
            <person name="Deal K.R."/>
            <person name="Dubcovsky J."/>
            <person name="McGuire P.E."/>
            <person name="Lux T."/>
            <person name="Spannagl M."/>
            <person name="Mayer K.F.X."/>
            <person name="Baldrich P."/>
            <person name="Meyers B.C."/>
            <person name="Huo N."/>
            <person name="Gu Y.Q."/>
            <person name="Zhou H."/>
            <person name="Devos K.M."/>
            <person name="Bennetzen J.L."/>
            <person name="Unver T."/>
            <person name="Budak H."/>
            <person name="Gulick P.J."/>
            <person name="Galiba G."/>
            <person name="Kalapos B."/>
            <person name="Nelson D.R."/>
            <person name="Li P."/>
            <person name="You F.M."/>
            <person name="Luo M.C."/>
            <person name="Dvorak J."/>
        </authorList>
    </citation>
    <scope>NUCLEOTIDE SEQUENCE [LARGE SCALE GENOMIC DNA]</scope>
    <source>
        <strain evidence="6">cv. AL8/78</strain>
    </source>
</reference>
<dbReference type="Gene3D" id="2.40.160.50">
    <property type="entry name" value="membrane protein fhac: a member of the omp85/tpsb transporter family"/>
    <property type="match status" value="1"/>
</dbReference>
<keyword evidence="1" id="KW-0934">Plastid</keyword>
<sequence>FSPETPAMAIAADSTAEQAPNPAPHEPSDEPRKAPDQPDRGEDNGVDFDEEEDDAEELDGPPAYKEKVKAVFRRLHAEPVGIRVHDVIIRGNFKTRGSLIEAEVADLLRSAGTVQGLVRASSHANALLRRLDVFDSVSITLGAGPPEFPGTAIVTIQVVEAARPYNRGIFFFPKKEVISWPVEGWFMLKNLFGYGDMWNVSGEYGWDQSSKIDIGVYLPRLKSIPTPLTARASILSEDWLKFSSYKQRLLGLKFGLLSTWHHNLSYDLAWRTLTDPSQMASESIRRQLGHNLLSALSYAYKIDKRDSEFRPTKGYAFVSTSQVGGLWKNGLRFFRQEFDGRGAVPLGFCNAALNVGISAGVILPLSRGFMELSSPVPDRFYLGGLSSPVCSLGVISSLLGFKTRGVGPSEPRRSVPGESDAAASTGRDYLGGDLAVSAFADLSFDLPLKLFRDNGIHGHAFLCAGNLAKLSEGEFKNFSFPEFRRTFRSSAGVGIVFPTSLFRIELNYCHILKKHEHDHGKSGIQFSFSLE</sequence>
<dbReference type="EnsemblPlants" id="AET3Gv20787500.6">
    <property type="protein sequence ID" value="AET3Gv20787500.6"/>
    <property type="gene ID" value="AET3Gv20787500"/>
</dbReference>
<reference evidence="6" key="3">
    <citation type="journal article" date="2017" name="Nature">
        <title>Genome sequence of the progenitor of the wheat D genome Aegilops tauschii.</title>
        <authorList>
            <person name="Luo M.C."/>
            <person name="Gu Y.Q."/>
            <person name="Puiu D."/>
            <person name="Wang H."/>
            <person name="Twardziok S.O."/>
            <person name="Deal K.R."/>
            <person name="Huo N."/>
            <person name="Zhu T."/>
            <person name="Wang L."/>
            <person name="Wang Y."/>
            <person name="McGuire P.E."/>
            <person name="Liu S."/>
            <person name="Long H."/>
            <person name="Ramasamy R.K."/>
            <person name="Rodriguez J.C."/>
            <person name="Van S.L."/>
            <person name="Yuan L."/>
            <person name="Wang Z."/>
            <person name="Xia Z."/>
            <person name="Xiao L."/>
            <person name="Anderson O.D."/>
            <person name="Ouyang S."/>
            <person name="Liang Y."/>
            <person name="Zimin A.V."/>
            <person name="Pertea G."/>
            <person name="Qi P."/>
            <person name="Bennetzen J.L."/>
            <person name="Dai X."/>
            <person name="Dawson M.W."/>
            <person name="Muller H.G."/>
            <person name="Kugler K."/>
            <person name="Rivarola-Duarte L."/>
            <person name="Spannagl M."/>
            <person name="Mayer K.F.X."/>
            <person name="Lu F.H."/>
            <person name="Bevan M.W."/>
            <person name="Leroy P."/>
            <person name="Li P."/>
            <person name="You F.M."/>
            <person name="Sun Q."/>
            <person name="Liu Z."/>
            <person name="Lyons E."/>
            <person name="Wicker T."/>
            <person name="Salzberg S.L."/>
            <person name="Devos K.M."/>
            <person name="Dvorak J."/>
        </authorList>
    </citation>
    <scope>NUCLEOTIDE SEQUENCE [LARGE SCALE GENOMIC DNA]</scope>
    <source>
        <strain evidence="6">cv. AL8/78</strain>
    </source>
</reference>
<reference evidence="6" key="4">
    <citation type="submission" date="2019-03" db="UniProtKB">
        <authorList>
            <consortium name="EnsemblPlants"/>
        </authorList>
    </citation>
    <scope>IDENTIFICATION</scope>
</reference>
<accession>A0A453FUS5</accession>
<comment type="subcellular location">
    <subcellularLocation>
        <location evidence="3">Plastid</location>
        <location evidence="3">Chloroplast outer membrane</location>
    </subcellularLocation>
</comment>
<dbReference type="InterPro" id="IPR039910">
    <property type="entry name" value="D15-like"/>
</dbReference>
<evidence type="ECO:0000313" key="7">
    <source>
        <dbReference type="Proteomes" id="UP000015105"/>
    </source>
</evidence>
<evidence type="ECO:0000256" key="4">
    <source>
        <dbReference type="SAM" id="MobiDB-lite"/>
    </source>
</evidence>
<dbReference type="STRING" id="200361.A0A453FUS5"/>
<feature type="domain" description="Bacterial surface antigen (D15)" evidence="5">
    <location>
        <begin position="190"/>
        <end position="529"/>
    </location>
</feature>
<dbReference type="Gramene" id="AET3Gv20787500.6">
    <property type="protein sequence ID" value="AET3Gv20787500.6"/>
    <property type="gene ID" value="AET3Gv20787500"/>
</dbReference>
<protein>
    <recommendedName>
        <fullName evidence="5">Bacterial surface antigen (D15) domain-containing protein</fullName>
    </recommendedName>
</protein>
<dbReference type="Pfam" id="PF01103">
    <property type="entry name" value="Omp85"/>
    <property type="match status" value="1"/>
</dbReference>
<dbReference type="PANTHER" id="PTHR12815:SF50">
    <property type="entry name" value="BACTERIAL SURFACE ANTIGEN (D15) DOMAIN-CONTAINING PROTEIN"/>
    <property type="match status" value="1"/>
</dbReference>
<keyword evidence="7" id="KW-1185">Reference proteome</keyword>